<dbReference type="Gene3D" id="3.60.15.10">
    <property type="entry name" value="Ribonuclease Z/Hydroxyacylglutathione hydrolase-like"/>
    <property type="match status" value="1"/>
</dbReference>
<evidence type="ECO:0000313" key="14">
    <source>
        <dbReference type="Proteomes" id="UP000011081"/>
    </source>
</evidence>
<dbReference type="RefSeq" id="XP_008073284.1">
    <property type="nucleotide sequence ID" value="XM_008075093.1"/>
</dbReference>
<evidence type="ECO:0000259" key="11">
    <source>
        <dbReference type="Pfam" id="PF12706"/>
    </source>
</evidence>
<keyword evidence="6" id="KW-0540">Nuclease</keyword>
<evidence type="ECO:0000256" key="10">
    <source>
        <dbReference type="ARBA" id="ARBA00022833"/>
    </source>
</evidence>
<dbReference type="OMA" id="CSFARRS"/>
<protein>
    <recommendedName>
        <fullName evidence="4">ribonuclease Z</fullName>
        <ecNumber evidence="4">3.1.26.11</ecNumber>
    </recommendedName>
</protein>
<dbReference type="AlphaFoldDB" id="L2GY54"/>
<evidence type="ECO:0000259" key="12">
    <source>
        <dbReference type="Pfam" id="PF13691"/>
    </source>
</evidence>
<evidence type="ECO:0000256" key="6">
    <source>
        <dbReference type="ARBA" id="ARBA00022722"/>
    </source>
</evidence>
<dbReference type="GO" id="GO:0042781">
    <property type="term" value="F:3'-tRNA processing endoribonuclease activity"/>
    <property type="evidence" value="ECO:0007669"/>
    <property type="project" value="UniProtKB-EC"/>
</dbReference>
<gene>
    <name evidence="13" type="ORF">VCUG_00264</name>
</gene>
<keyword evidence="8" id="KW-0255">Endonuclease</keyword>
<dbReference type="InterPro" id="IPR036866">
    <property type="entry name" value="RibonucZ/Hydroxyglut_hydro"/>
</dbReference>
<dbReference type="SUPFAM" id="SSF56281">
    <property type="entry name" value="Metallo-hydrolase/oxidoreductase"/>
    <property type="match status" value="1"/>
</dbReference>
<dbReference type="VEuPathDB" id="MicrosporidiaDB:VCUG_00264"/>
<dbReference type="CDD" id="cd07718">
    <property type="entry name" value="RNaseZ_ELAC1_ELAC2-C-term-like_MBL-fold"/>
    <property type="match status" value="1"/>
</dbReference>
<comment type="cofactor">
    <cofactor evidence="2">
        <name>Zn(2+)</name>
        <dbReference type="ChEBI" id="CHEBI:29105"/>
    </cofactor>
</comment>
<dbReference type="PANTHER" id="PTHR12553">
    <property type="entry name" value="ZINC PHOSPHODIESTERASE ELAC PROTEIN 2"/>
    <property type="match status" value="1"/>
</dbReference>
<evidence type="ECO:0000256" key="3">
    <source>
        <dbReference type="ARBA" id="ARBA00007823"/>
    </source>
</evidence>
<dbReference type="PANTHER" id="PTHR12553:SF49">
    <property type="entry name" value="ZINC PHOSPHODIESTERASE ELAC PROTEIN 2"/>
    <property type="match status" value="1"/>
</dbReference>
<dbReference type="GO" id="GO:0046872">
    <property type="term" value="F:metal ion binding"/>
    <property type="evidence" value="ECO:0007669"/>
    <property type="project" value="UniProtKB-KW"/>
</dbReference>
<accession>L2GY54</accession>
<proteinExistence type="inferred from homology"/>
<evidence type="ECO:0000256" key="2">
    <source>
        <dbReference type="ARBA" id="ARBA00001947"/>
    </source>
</evidence>
<keyword evidence="14" id="KW-1185">Reference proteome</keyword>
<evidence type="ECO:0000256" key="9">
    <source>
        <dbReference type="ARBA" id="ARBA00022801"/>
    </source>
</evidence>
<evidence type="ECO:0000256" key="8">
    <source>
        <dbReference type="ARBA" id="ARBA00022759"/>
    </source>
</evidence>
<dbReference type="Pfam" id="PF12706">
    <property type="entry name" value="Lactamase_B_2"/>
    <property type="match status" value="1"/>
</dbReference>
<keyword evidence="5" id="KW-0819">tRNA processing</keyword>
<comment type="similarity">
    <text evidence="3">Belongs to the RNase Z family.</text>
</comment>
<dbReference type="InterPro" id="IPR001279">
    <property type="entry name" value="Metallo-B-lactamas"/>
</dbReference>
<dbReference type="Proteomes" id="UP000011081">
    <property type="component" value="Unassembled WGS sequence"/>
</dbReference>
<evidence type="ECO:0000256" key="1">
    <source>
        <dbReference type="ARBA" id="ARBA00000402"/>
    </source>
</evidence>
<evidence type="ECO:0000256" key="4">
    <source>
        <dbReference type="ARBA" id="ARBA00012477"/>
    </source>
</evidence>
<dbReference type="STRING" id="948595.L2GY54"/>
<keyword evidence="7" id="KW-0479">Metal-binding</keyword>
<reference evidence="14" key="1">
    <citation type="submission" date="2011-03" db="EMBL/GenBank/DDBJ databases">
        <title>The genome sequence of Vavraia culicis strain floridensis.</title>
        <authorList>
            <consortium name="The Broad Institute Genome Sequencing Platform"/>
            <person name="Cuomo C."/>
            <person name="Becnel J."/>
            <person name="Sanscrainte N."/>
            <person name="Young S.K."/>
            <person name="Zeng Q."/>
            <person name="Gargeya S."/>
            <person name="Fitzgerald M."/>
            <person name="Haas B."/>
            <person name="Abouelleil A."/>
            <person name="Alvarado L."/>
            <person name="Arachchi H.M."/>
            <person name="Berlin A."/>
            <person name="Chapman S.B."/>
            <person name="Gearin G."/>
            <person name="Goldberg J."/>
            <person name="Griggs A."/>
            <person name="Gujja S."/>
            <person name="Hansen M."/>
            <person name="Heiman D."/>
            <person name="Howarth C."/>
            <person name="Larimer J."/>
            <person name="Lui A."/>
            <person name="MacDonald P.J.P."/>
            <person name="McCowen C."/>
            <person name="Montmayeur A."/>
            <person name="Murphy C."/>
            <person name="Neiman D."/>
            <person name="Pearson M."/>
            <person name="Priest M."/>
            <person name="Roberts A."/>
            <person name="Saif S."/>
            <person name="Shea T."/>
            <person name="Sisk P."/>
            <person name="Stolte C."/>
            <person name="Sykes S."/>
            <person name="Wortman J."/>
            <person name="Nusbaum C."/>
            <person name="Birren B."/>
        </authorList>
    </citation>
    <scope>NUCLEOTIDE SEQUENCE [LARGE SCALE GENOMIC DNA]</scope>
    <source>
        <strain evidence="14">floridensis</strain>
    </source>
</reference>
<dbReference type="Pfam" id="PF13691">
    <property type="entry name" value="Lactamase_B_4"/>
    <property type="match status" value="1"/>
</dbReference>
<name>L2GY54_VAVCU</name>
<feature type="domain" description="tRNase Z endonuclease" evidence="12">
    <location>
        <begin position="14"/>
        <end position="56"/>
    </location>
</feature>
<evidence type="ECO:0000313" key="13">
    <source>
        <dbReference type="EMBL" id="ELA48223.1"/>
    </source>
</evidence>
<dbReference type="EMBL" id="GL877406">
    <property type="protein sequence ID" value="ELA48223.1"/>
    <property type="molecule type" value="Genomic_DNA"/>
</dbReference>
<dbReference type="GO" id="GO:1990180">
    <property type="term" value="P:mitochondrial tRNA 3'-end processing"/>
    <property type="evidence" value="ECO:0007669"/>
    <property type="project" value="TreeGrafter"/>
</dbReference>
<dbReference type="HOGENOM" id="CLU_019521_0_0_1"/>
<dbReference type="GeneID" id="19878154"/>
<comment type="catalytic activity">
    <reaction evidence="1">
        <text>Endonucleolytic cleavage of RNA, removing extra 3' nucleotides from tRNA precursor, generating 3' termini of tRNAs. A 3'-hydroxy group is left at the tRNA terminus and a 5'-phosphoryl group is left at the trailer molecule.</text>
        <dbReference type="EC" id="3.1.26.11"/>
    </reaction>
</comment>
<feature type="domain" description="Metallo-beta-lactamase" evidence="11">
    <location>
        <begin position="332"/>
        <end position="516"/>
    </location>
</feature>
<evidence type="ECO:0000256" key="7">
    <source>
        <dbReference type="ARBA" id="ARBA00022723"/>
    </source>
</evidence>
<sequence>MSFSIEFLSTRSGKALLLKQETKHYLFGYYEGFQRHSIERNIKLPKITNVYLFEDHQIIPLLGFCLTVADMGREALWVYGSENVKKIFQNACSFARRSKLKMTFSNNNPEVVPLEMAAGMNYVVRLPKIKGRLDISKLDRHFPAKLRKDLKERKKVLYNGVEYDGNNYMEEDTEIGDICVLHTTGNLGECLTQLKQFDIKLFICMNRECLALKEHYPDSRFVLFEENNEIEYKSFYELQKRLNKIDANFLLPKKNITKIDATSAEDIENANKSEISGLTDTHNIKFTKKQLIMFHEDEKCTEQIIFLGTGSAIPSKYRNVSSIIYEEENCAYLLDCGEDTLSQIDRVYGDLRVLEKLRLIFISHSHADHHLGLYFILKSIRHKVVVLCPQKVKDFLSLFDLDVTFFVTDKNRKAEITYLSFNLNEKIIKVSLCPVDHIGDSYGIKLQTAHAISYSGDCRPSFMFAEMSKKSDVMIHEATFTNDYRDNALKTKHSTINDAADIFNKSGAHILILTHFSQRFPKNVPSDLQVFYAFDFFRYNFKNKYNERVREYLRSIDE</sequence>
<dbReference type="OrthoDB" id="527344at2759"/>
<organism evidence="13 14">
    <name type="scientific">Vavraia culicis (isolate floridensis)</name>
    <name type="common">Microsporidian parasite</name>
    <dbReference type="NCBI Taxonomy" id="948595"/>
    <lineage>
        <taxon>Eukaryota</taxon>
        <taxon>Fungi</taxon>
        <taxon>Fungi incertae sedis</taxon>
        <taxon>Microsporidia</taxon>
        <taxon>Pleistophoridae</taxon>
        <taxon>Vavraia</taxon>
    </lineage>
</organism>
<evidence type="ECO:0000256" key="5">
    <source>
        <dbReference type="ARBA" id="ARBA00022694"/>
    </source>
</evidence>
<dbReference type="GO" id="GO:0005739">
    <property type="term" value="C:mitochondrion"/>
    <property type="evidence" value="ECO:0007669"/>
    <property type="project" value="TreeGrafter"/>
</dbReference>
<keyword evidence="10" id="KW-0862">Zinc</keyword>
<keyword evidence="9" id="KW-0378">Hydrolase</keyword>
<dbReference type="InParanoid" id="L2GY54"/>
<dbReference type="InterPro" id="IPR027794">
    <property type="entry name" value="tRNase_Z_dom"/>
</dbReference>
<dbReference type="InterPro" id="IPR047151">
    <property type="entry name" value="RNZ2-like"/>
</dbReference>
<dbReference type="EC" id="3.1.26.11" evidence="4"/>